<evidence type="ECO:0000313" key="8">
    <source>
        <dbReference type="Proteomes" id="UP001163046"/>
    </source>
</evidence>
<reference evidence="7" key="1">
    <citation type="submission" date="2023-01" db="EMBL/GenBank/DDBJ databases">
        <title>Genome assembly of the deep-sea coral Lophelia pertusa.</title>
        <authorList>
            <person name="Herrera S."/>
            <person name="Cordes E."/>
        </authorList>
    </citation>
    <scope>NUCLEOTIDE SEQUENCE</scope>
    <source>
        <strain evidence="7">USNM1676648</strain>
        <tissue evidence="7">Polyp</tissue>
    </source>
</reference>
<evidence type="ECO:0000313" key="7">
    <source>
        <dbReference type="EMBL" id="KAJ7374745.1"/>
    </source>
</evidence>
<dbReference type="GO" id="GO:0004672">
    <property type="term" value="F:protein kinase activity"/>
    <property type="evidence" value="ECO:0007669"/>
    <property type="project" value="InterPro"/>
</dbReference>
<dbReference type="PANTHER" id="PTHR44329">
    <property type="entry name" value="SERINE/THREONINE-PROTEIN KINASE TNNI3K-RELATED"/>
    <property type="match status" value="1"/>
</dbReference>
<name>A0A9X0CTA1_9CNID</name>
<feature type="domain" description="Macro" evidence="6">
    <location>
        <begin position="439"/>
        <end position="632"/>
    </location>
</feature>
<dbReference type="EMBL" id="MU826827">
    <property type="protein sequence ID" value="KAJ7374745.1"/>
    <property type="molecule type" value="Genomic_DNA"/>
</dbReference>
<protein>
    <submittedName>
        <fullName evidence="7">Uncharacterized protein</fullName>
    </submittedName>
</protein>
<feature type="coiled-coil region" evidence="4">
    <location>
        <begin position="9"/>
        <end position="117"/>
    </location>
</feature>
<evidence type="ECO:0000256" key="3">
    <source>
        <dbReference type="PROSITE-ProRule" id="PRU10141"/>
    </source>
</evidence>
<proteinExistence type="predicted"/>
<dbReference type="Proteomes" id="UP001163046">
    <property type="component" value="Unassembled WGS sequence"/>
</dbReference>
<dbReference type="SUPFAM" id="SSF56112">
    <property type="entry name" value="Protein kinase-like (PK-like)"/>
    <property type="match status" value="2"/>
</dbReference>
<dbReference type="GO" id="GO:0005524">
    <property type="term" value="F:ATP binding"/>
    <property type="evidence" value="ECO:0007669"/>
    <property type="project" value="UniProtKB-UniRule"/>
</dbReference>
<feature type="domain" description="Protein kinase" evidence="5">
    <location>
        <begin position="1477"/>
        <end position="1723"/>
    </location>
</feature>
<keyword evidence="8" id="KW-1185">Reference proteome</keyword>
<dbReference type="InterPro" id="IPR002589">
    <property type="entry name" value="Macro_dom"/>
</dbReference>
<keyword evidence="2 3" id="KW-0067">ATP-binding</keyword>
<keyword evidence="1 3" id="KW-0547">Nucleotide-binding</keyword>
<evidence type="ECO:0000259" key="6">
    <source>
        <dbReference type="PROSITE" id="PS51154"/>
    </source>
</evidence>
<dbReference type="InterPro" id="IPR008266">
    <property type="entry name" value="Tyr_kinase_AS"/>
</dbReference>
<dbReference type="PROSITE" id="PS00109">
    <property type="entry name" value="PROTEIN_KINASE_TYR"/>
    <property type="match status" value="2"/>
</dbReference>
<dbReference type="InterPro" id="IPR012677">
    <property type="entry name" value="Nucleotide-bd_a/b_plait_sf"/>
</dbReference>
<dbReference type="InterPro" id="IPR051681">
    <property type="entry name" value="Ser/Thr_Kinases-Pseudokinases"/>
</dbReference>
<feature type="coiled-coil region" evidence="4">
    <location>
        <begin position="1283"/>
        <end position="1310"/>
    </location>
</feature>
<sequence>MVEQLSQVRTSRNELVERLEHELKQIRRRLGNEIVLRNTKEQELSEKQSIIDEQRRMFSEEIETKENAIEEQQRLLEEERQQKTVLEDRLRTLQLQMVEERNRYVSTERELQSALIEYQRHQPRDWIIQREEVVLSGNILGRGAWANVREGTFRCCQVAVKEIHELILSDHNRRLFGREMSIASCCRHPNLLQFIGATNDDGSPLFVTELLDTSLRHVLSQRALNRDEIVSLALDVAKGLNYLHLNNPLPIIHRDISSANVLLWRRDTCWRAKLSDYGAANFMRQVMTRNPGAIIYAAPEAFTSQQSPKLDVYSFGVLLCEMCIKELPDRQKVRAQIGLVTNGSLRRLIQRCVERDPEARPTMNDVIRELEGRTKTTETLSRRVENGGGDIESMTISERGAAVITFKSPEDANSVLRQEQLFDRVTLTVKPCDEHVLEDHKFRRVLNNGVIMSLHQSDITDERVDAIVNAATSMLQQFIYSGQAVAILCKGGRQIKDVGRRITSDQNNYPLNEGADAVHTRGGNLPCRFVIHTVGPIWLNLDRRECISLLRQACMESLRLAAQLELCSIAFPAISRGIVPIPREICAQVLFEAVEEFSLSTEAEINTLRDVRIVTMHEDTSTVLRRGFLKRYTSPETSLATNAIHQDQLPIEEKKEITQSVNLDVNSVLRREQVFDGVTSTVKPCDEHALKDHEFRRVLNNGVIISLHQRDITDERVDAIVTAADPWLQHFAGQVAAIARKGGPQIEDECRRIMSDRNSRPLDVDDAVHTSGGNLPCRFVIHTVVPTGFMLDNGECSSLLRGACVEGLRLAAQLQLCSIAFPAINADVIPMPSAICSQVLFEAVQEFSSSGDAEFSTLREVRIVISDEETISVFREEFLKRYTSQETPLATNVTHQLPIAENKEHIQSVNSDVKSVQRQDQVFDGVTLTVKPCDEHVLNDDKFRRVLSNGVNISLHQRDITDEPVDAIVVAADPLLKHIHGQVAAIARKGGPQIEDECRRIMSDRNEWLDEGDAVHTSGGNLPCRFVIHTVGPNWFLRDRIECISLLRRACMESLRLATQLKLCSIALPAITPAVFGMPKYICIQPMFEAVEEFSSSTEAEFSTLRDVRIVIIDEETINVFREEFLKRYTSPDNLMATDVTHQDQLPIEEKKQENTQIINLALRKPVKNKSIKSTQSISEEQQVQTRMEKQLTQARTACTRSQIELGQMRQMLDNEILLRNTSEQELKEKEEIVSELQKTLGKEQEARNRIGEELTQARSACSELEVRSLNEIRLRNTREQELREKRATVDELQGTLSEEQQARTIMREELTQARSACNELEVRSLNEIRLRNTREQELELTKAVVDKLLNASGKEQQELFRVREELMQARSACTERTELEGRLQNEMLSRQSLQQELQVKENSISEQRRRLEEENQQKTDLEDRLGTLQLQMDEERNRYSSTERELQSAASAAQEALIEYQRHQPRDWIIQREEVVLSENILGQGAWGNVREGTFRCCQVAVKEIHELILSDHNRRLFEREMSIASRCRHPNLLQFIGATNDDGSPLFVTELLDTSLRHVLSERALNHDEIVCLALDIAKGLNYLHLNKPRPIIHRDISSANVLLWRRDECWRAKLSDYGAANFQRQCTTVNPGAIIYAAPEAFTSQQSPKLDVYSFGVLLCEMCIRELPDPQMVRTQIGQVTNGSLRRLIQRCVERDPEARPTTSDVIRELEGRTKTTGTLSRVRSLLRL</sequence>
<evidence type="ECO:0000256" key="2">
    <source>
        <dbReference type="ARBA" id="ARBA00022840"/>
    </source>
</evidence>
<dbReference type="OrthoDB" id="4062651at2759"/>
<dbReference type="Pfam" id="PF23085">
    <property type="entry name" value="RRM_PARP14_3"/>
    <property type="match status" value="1"/>
</dbReference>
<organism evidence="7 8">
    <name type="scientific">Desmophyllum pertusum</name>
    <dbReference type="NCBI Taxonomy" id="174260"/>
    <lineage>
        <taxon>Eukaryota</taxon>
        <taxon>Metazoa</taxon>
        <taxon>Cnidaria</taxon>
        <taxon>Anthozoa</taxon>
        <taxon>Hexacorallia</taxon>
        <taxon>Scleractinia</taxon>
        <taxon>Caryophylliina</taxon>
        <taxon>Caryophylliidae</taxon>
        <taxon>Desmophyllum</taxon>
    </lineage>
</organism>
<dbReference type="Gene3D" id="3.30.200.20">
    <property type="entry name" value="Phosphorylase Kinase, domain 1"/>
    <property type="match status" value="2"/>
</dbReference>
<feature type="domain" description="Protein kinase" evidence="5">
    <location>
        <begin position="134"/>
        <end position="380"/>
    </location>
</feature>
<dbReference type="PROSITE" id="PS00107">
    <property type="entry name" value="PROTEIN_KINASE_ATP"/>
    <property type="match status" value="2"/>
</dbReference>
<feature type="coiled-coil region" evidence="4">
    <location>
        <begin position="1220"/>
        <end position="1247"/>
    </location>
</feature>
<dbReference type="InterPro" id="IPR017441">
    <property type="entry name" value="Protein_kinase_ATP_BS"/>
</dbReference>
<feature type="domain" description="Macro" evidence="6">
    <location>
        <begin position="692"/>
        <end position="882"/>
    </location>
</feature>
<dbReference type="GO" id="GO:0097527">
    <property type="term" value="P:necroptotic signaling pathway"/>
    <property type="evidence" value="ECO:0007669"/>
    <property type="project" value="TreeGrafter"/>
</dbReference>
<dbReference type="InterPro" id="IPR011009">
    <property type="entry name" value="Kinase-like_dom_sf"/>
</dbReference>
<feature type="binding site" evidence="3">
    <location>
        <position position="161"/>
    </location>
    <ligand>
        <name>ATP</name>
        <dbReference type="ChEBI" id="CHEBI:30616"/>
    </ligand>
</feature>
<comment type="caution">
    <text evidence="7">The sequence shown here is derived from an EMBL/GenBank/DDBJ whole genome shotgun (WGS) entry which is preliminary data.</text>
</comment>
<accession>A0A9X0CTA1</accession>
<evidence type="ECO:0000259" key="5">
    <source>
        <dbReference type="PROSITE" id="PS50011"/>
    </source>
</evidence>
<feature type="domain" description="Macro" evidence="6">
    <location>
        <begin position="940"/>
        <end position="1129"/>
    </location>
</feature>
<dbReference type="Gene3D" id="3.40.220.10">
    <property type="entry name" value="Leucine Aminopeptidase, subunit E, domain 1"/>
    <property type="match status" value="3"/>
</dbReference>
<dbReference type="Gene3D" id="3.30.70.330">
    <property type="match status" value="1"/>
</dbReference>
<feature type="binding site" evidence="3">
    <location>
        <position position="1504"/>
    </location>
    <ligand>
        <name>ATP</name>
        <dbReference type="ChEBI" id="CHEBI:30616"/>
    </ligand>
</feature>
<dbReference type="InterPro" id="IPR000719">
    <property type="entry name" value="Prot_kinase_dom"/>
</dbReference>
<dbReference type="Gene3D" id="1.10.510.10">
    <property type="entry name" value="Transferase(Phosphotransferase) domain 1"/>
    <property type="match status" value="2"/>
</dbReference>
<dbReference type="Pfam" id="PF01661">
    <property type="entry name" value="Macro"/>
    <property type="match status" value="3"/>
</dbReference>
<dbReference type="PROSITE" id="PS50011">
    <property type="entry name" value="PROTEIN_KINASE_DOM"/>
    <property type="match status" value="2"/>
</dbReference>
<dbReference type="CDD" id="cd02907">
    <property type="entry name" value="Macro_Af1521_BAL-like"/>
    <property type="match status" value="1"/>
</dbReference>
<evidence type="ECO:0000256" key="4">
    <source>
        <dbReference type="SAM" id="Coils"/>
    </source>
</evidence>
<dbReference type="PANTHER" id="PTHR44329:SF298">
    <property type="entry name" value="MIXED LINEAGE KINASE DOMAIN-LIKE PROTEIN"/>
    <property type="match status" value="1"/>
</dbReference>
<dbReference type="SMART" id="SM00506">
    <property type="entry name" value="A1pp"/>
    <property type="match status" value="3"/>
</dbReference>
<gene>
    <name evidence="7" type="ORF">OS493_005092</name>
</gene>
<keyword evidence="4" id="KW-0175">Coiled coil</keyword>
<dbReference type="PROSITE" id="PS51154">
    <property type="entry name" value="MACRO"/>
    <property type="match status" value="3"/>
</dbReference>
<feature type="coiled-coil region" evidence="4">
    <location>
        <begin position="1377"/>
        <end position="1453"/>
    </location>
</feature>
<dbReference type="SUPFAM" id="SSF52949">
    <property type="entry name" value="Macro domain-like"/>
    <property type="match status" value="3"/>
</dbReference>
<dbReference type="InterPro" id="IPR043472">
    <property type="entry name" value="Macro_dom-like"/>
</dbReference>
<dbReference type="Pfam" id="PF00069">
    <property type="entry name" value="Pkinase"/>
    <property type="match status" value="2"/>
</dbReference>
<evidence type="ECO:0000256" key="1">
    <source>
        <dbReference type="ARBA" id="ARBA00022741"/>
    </source>
</evidence>